<organism evidence="1 2">
    <name type="scientific">Amblyomma americanum</name>
    <name type="common">Lone star tick</name>
    <dbReference type="NCBI Taxonomy" id="6943"/>
    <lineage>
        <taxon>Eukaryota</taxon>
        <taxon>Metazoa</taxon>
        <taxon>Ecdysozoa</taxon>
        <taxon>Arthropoda</taxon>
        <taxon>Chelicerata</taxon>
        <taxon>Arachnida</taxon>
        <taxon>Acari</taxon>
        <taxon>Parasitiformes</taxon>
        <taxon>Ixodida</taxon>
        <taxon>Ixodoidea</taxon>
        <taxon>Ixodidae</taxon>
        <taxon>Amblyomminae</taxon>
        <taxon>Amblyomma</taxon>
    </lineage>
</organism>
<evidence type="ECO:0000313" key="1">
    <source>
        <dbReference type="EMBL" id="KAK8770970.1"/>
    </source>
</evidence>
<dbReference type="Proteomes" id="UP001321473">
    <property type="component" value="Unassembled WGS sequence"/>
</dbReference>
<keyword evidence="2" id="KW-1185">Reference proteome</keyword>
<feature type="non-terminal residue" evidence="1">
    <location>
        <position position="99"/>
    </location>
</feature>
<proteinExistence type="predicted"/>
<protein>
    <submittedName>
        <fullName evidence="1">Uncharacterized protein</fullName>
    </submittedName>
</protein>
<name>A0AAQ4E8I0_AMBAM</name>
<accession>A0AAQ4E8I0</accession>
<gene>
    <name evidence="1" type="ORF">V5799_025785</name>
</gene>
<reference evidence="1 2" key="1">
    <citation type="journal article" date="2023" name="Arcadia Sci">
        <title>De novo assembly of a long-read Amblyomma americanum tick genome.</title>
        <authorList>
            <person name="Chou S."/>
            <person name="Poskanzer K.E."/>
            <person name="Rollins M."/>
            <person name="Thuy-Boun P.S."/>
        </authorList>
    </citation>
    <scope>NUCLEOTIDE SEQUENCE [LARGE SCALE GENOMIC DNA]</scope>
    <source>
        <strain evidence="1">F_SG_1</strain>
        <tissue evidence="1">Salivary glands</tissue>
    </source>
</reference>
<evidence type="ECO:0000313" key="2">
    <source>
        <dbReference type="Proteomes" id="UP001321473"/>
    </source>
</evidence>
<dbReference type="EMBL" id="JARKHS020020316">
    <property type="protein sequence ID" value="KAK8770970.1"/>
    <property type="molecule type" value="Genomic_DNA"/>
</dbReference>
<comment type="caution">
    <text evidence="1">The sequence shown here is derived from an EMBL/GenBank/DDBJ whole genome shotgun (WGS) entry which is preliminary data.</text>
</comment>
<dbReference type="AlphaFoldDB" id="A0AAQ4E8I0"/>
<sequence>MWPVFVNERSVERVAKACRSSRNIHTVHFCHLDHAVSRAFVRTLAADVAFNYVILSVTVVTPMNREFRKDLFALQDTTRRNSALVIRAAQFVSGGRHDR</sequence>